<dbReference type="GO" id="GO:0006633">
    <property type="term" value="P:fatty acid biosynthetic process"/>
    <property type="evidence" value="ECO:0007669"/>
    <property type="project" value="UniProtKB-UniPathway"/>
</dbReference>
<dbReference type="InterPro" id="IPR016039">
    <property type="entry name" value="Thiolase-like"/>
</dbReference>
<keyword evidence="2 4" id="KW-0808">Transferase</keyword>
<dbReference type="EMBL" id="LR721787">
    <property type="protein sequence ID" value="VVW79518.1"/>
    <property type="molecule type" value="Genomic_DNA"/>
</dbReference>
<proteinExistence type="inferred from homology"/>
<name>A0A5K1GQ03_9MAGN</name>
<reference evidence="7" key="1">
    <citation type="submission" date="2019-09" db="EMBL/GenBank/DDBJ databases">
        <authorList>
            <person name="Zhang L."/>
        </authorList>
    </citation>
    <scope>NUCLEOTIDE SEQUENCE</scope>
</reference>
<dbReference type="GO" id="GO:0016020">
    <property type="term" value="C:membrane"/>
    <property type="evidence" value="ECO:0007669"/>
    <property type="project" value="InterPro"/>
</dbReference>
<evidence type="ECO:0000256" key="1">
    <source>
        <dbReference type="ARBA" id="ARBA00005531"/>
    </source>
</evidence>
<gene>
    <name evidence="7" type="ORF">NYM_LOCUS27859</name>
</gene>
<dbReference type="PIRSF" id="PIRSF036417">
    <property type="entry name" value="3-ktacl-CoA_syn"/>
    <property type="match status" value="1"/>
</dbReference>
<protein>
    <recommendedName>
        <fullName evidence="4">3-ketoacyl-CoA synthase</fullName>
        <ecNumber evidence="4">2.3.1.-</ecNumber>
    </recommendedName>
</protein>
<comment type="pathway">
    <text evidence="4">Lipid metabolism; fatty acid biosynthesis.</text>
</comment>
<evidence type="ECO:0000259" key="6">
    <source>
        <dbReference type="Pfam" id="PF08541"/>
    </source>
</evidence>
<sequence>MAQYWLTRPRPVYLVDFSCLKPPSHLRVPFSTFSEHASLVGFLNQESIDFMMKVIRSSGQGEMTYLPPPLHFLPPRTNHSDCVDEACMVLFPVMDDLLAKTCTSPRAIDFLIVNCSGFCPSPSLTSILVNAYGMREDIKTYNLSGMGCSAGILGVDLARRLLDLHPDSIALVLSTEIISTGWYPGKDRRKLVLNCLFRMGCSGLMLSNRKDAKRRAKYELLCTVRTQMAFDDRAYRSAVREEDEDGITGVTLERDLLHVARELLVAHLSVLGRRILPFSEKALYVLWMLRRRYCGSSKEIHVPDFKSAVHHFCIPPSGKGLIKEIGKSLKLRPQDVEPALMTLHRFGNQSAAALWYELAYIEAKGRVKKGDKVWQVGMGTGPKANSAVWRSLRSIKAEGGPWSDCIDAYPVVD</sequence>
<dbReference type="Pfam" id="PF08392">
    <property type="entry name" value="FAE1_CUT1_RppA"/>
    <property type="match status" value="1"/>
</dbReference>
<dbReference type="EC" id="2.3.1.-" evidence="4"/>
<dbReference type="PANTHER" id="PTHR31561">
    <property type="entry name" value="3-KETOACYL-COA SYNTHASE"/>
    <property type="match status" value="1"/>
</dbReference>
<accession>A0A5K1GQ03</accession>
<dbReference type="Gramene" id="NC9G0271890.1">
    <property type="protein sequence ID" value="NC9G0271890.1:cds"/>
    <property type="gene ID" value="NC9G0271890"/>
</dbReference>
<dbReference type="AlphaFoldDB" id="A0A5K1GQ03"/>
<dbReference type="Gene3D" id="3.40.47.10">
    <property type="match status" value="1"/>
</dbReference>
<dbReference type="UniPathway" id="UPA00094"/>
<comment type="similarity">
    <text evidence="1 4">Belongs to the thiolase-like superfamily. Chalcone/stilbene synthases family.</text>
</comment>
<organism evidence="7">
    <name type="scientific">Nymphaea colorata</name>
    <name type="common">pocket water lily</name>
    <dbReference type="NCBI Taxonomy" id="210225"/>
    <lineage>
        <taxon>Eukaryota</taxon>
        <taxon>Viridiplantae</taxon>
        <taxon>Streptophyta</taxon>
        <taxon>Embryophyta</taxon>
        <taxon>Tracheophyta</taxon>
        <taxon>Spermatophyta</taxon>
        <taxon>Magnoliopsida</taxon>
        <taxon>Nymphaeales</taxon>
        <taxon>Nymphaeaceae</taxon>
        <taxon>Nymphaea</taxon>
    </lineage>
</organism>
<evidence type="ECO:0000256" key="2">
    <source>
        <dbReference type="ARBA" id="ARBA00022679"/>
    </source>
</evidence>
<dbReference type="InterPro" id="IPR013747">
    <property type="entry name" value="ACP_syn_III_C"/>
</dbReference>
<evidence type="ECO:0000256" key="4">
    <source>
        <dbReference type="PIRNR" id="PIRNR036417"/>
    </source>
</evidence>
<dbReference type="InterPro" id="IPR013601">
    <property type="entry name" value="FAE1_typ3_polyketide_synth"/>
</dbReference>
<dbReference type="Pfam" id="PF08541">
    <property type="entry name" value="ACP_syn_III_C"/>
    <property type="match status" value="1"/>
</dbReference>
<keyword evidence="3 4" id="KW-0012">Acyltransferase</keyword>
<evidence type="ECO:0000259" key="5">
    <source>
        <dbReference type="Pfam" id="PF08392"/>
    </source>
</evidence>
<dbReference type="CDD" id="cd00831">
    <property type="entry name" value="CHS_like"/>
    <property type="match status" value="1"/>
</dbReference>
<feature type="domain" description="FAE" evidence="5">
    <location>
        <begin position="6"/>
        <end position="292"/>
    </location>
</feature>
<evidence type="ECO:0000256" key="3">
    <source>
        <dbReference type="ARBA" id="ARBA00023315"/>
    </source>
</evidence>
<dbReference type="GO" id="GO:0016747">
    <property type="term" value="F:acyltransferase activity, transferring groups other than amino-acyl groups"/>
    <property type="evidence" value="ECO:0007669"/>
    <property type="project" value="InterPro"/>
</dbReference>
<feature type="domain" description="Beta-ketoacyl-[acyl-carrier-protein] synthase III C-terminal" evidence="6">
    <location>
        <begin position="308"/>
        <end position="390"/>
    </location>
</feature>
<dbReference type="InterPro" id="IPR012392">
    <property type="entry name" value="3-ktacl-CoA_syn"/>
</dbReference>
<evidence type="ECO:0000313" key="7">
    <source>
        <dbReference type="EMBL" id="VVW79518.1"/>
    </source>
</evidence>
<dbReference type="SUPFAM" id="SSF53901">
    <property type="entry name" value="Thiolase-like"/>
    <property type="match status" value="2"/>
</dbReference>